<dbReference type="EnsemblMetazoa" id="XM_011411702.2">
    <property type="protein sequence ID" value="XP_011410004.1"/>
    <property type="gene ID" value="LOC105311871"/>
</dbReference>
<proteinExistence type="predicted"/>
<dbReference type="AlphaFoldDB" id="A0AAN0IUX3"/>
<sequence length="671" mass="74597">MATRKRGAHRGIVTRRIVELDGMFSKDDDGMEALDLAKLRQMKLVLQEKMETIGKLNNAILDELHDEEAMEQDIKEADEFKLKIQQTVDRIDGVLAPSSRGSSISSSHTPSGTRGMSLRPNLPELTIKKFDGNITTWKGFWDTYESAVHNNQELSDINKSTYLRSLVGHSAKDAIEGLALTSDNYEEAVAILQKRFGNDKLIISKHMETLLGVGSVSTADDVAGLRRMYDKIESQIRGLRSLGVTSSSYGALHTPVLQNKLPPELRLIVNRELTESWDLDKFMETLALELEVRERSVASSKNDSGNKVPKKGQHISATIMATNQFSCVYCSHQGHASEHCHLVQEVEARRQILKSSGRCFLCLKKGHMSGGVSPVTNATIAKGHSTEVLLQTARAVIFNPLNPSRQIVAQFIFDNGSHLSYITEKASKSLGLTSEGKKDMLIMTFGSSEAKPERCHSVCVGVRFRNGGSCEISVLTVPLITDNLAVAPIQFCMRSYSHLNSLDIADMAQDVGSDTIEVLIGSDYYSQLVSGRVIRGDDGPVALHTQLGWVLTGPTSFVDGTSTTSLVALSLKPSSSHPKELEKQLKSFWELEALGILDKESSLYEQFKHNIKFVDGRYEVPLPWRSTLLDISLNYQLSLKRLSSLLWKLRKDPQLLKEYNNIMQEQRSMEL</sequence>
<reference evidence="4" key="1">
    <citation type="journal article" date="2010" name="Nature">
        <title>The Amphimedon queenslandica genome and the evolution of animal complexity.</title>
        <authorList>
            <person name="Srivastava M."/>
            <person name="Simakov O."/>
            <person name="Chapman J."/>
            <person name="Fahey B."/>
            <person name="Gauthier M.E."/>
            <person name="Mitros T."/>
            <person name="Richards G.S."/>
            <person name="Conaco C."/>
            <person name="Dacre M."/>
            <person name="Hellsten U."/>
            <person name="Larroux C."/>
            <person name="Putnam N.H."/>
            <person name="Stanke M."/>
            <person name="Adamska M."/>
            <person name="Darling A."/>
            <person name="Degnan S.M."/>
            <person name="Oakley T.H."/>
            <person name="Plachetzki D.C."/>
            <person name="Zhai Y."/>
            <person name="Adamski M."/>
            <person name="Calcino A."/>
            <person name="Cummins S.F."/>
            <person name="Goodstein D.M."/>
            <person name="Harris C."/>
            <person name="Jackson D.J."/>
            <person name="Leys S.P."/>
            <person name="Shu S."/>
            <person name="Woodcroft B.J."/>
            <person name="Vervoort M."/>
            <person name="Kosik K.S."/>
            <person name="Manning G."/>
            <person name="Degnan B.M."/>
            <person name="Rokhsar D.S."/>
        </authorList>
    </citation>
    <scope>NUCLEOTIDE SEQUENCE [LARGE SCALE GENOMIC DNA]</scope>
</reference>
<dbReference type="Pfam" id="PF03564">
    <property type="entry name" value="DUF1759"/>
    <property type="match status" value="1"/>
</dbReference>
<feature type="domain" description="DUF1758" evidence="2">
    <location>
        <begin position="396"/>
        <end position="552"/>
    </location>
</feature>
<dbReference type="InterPro" id="IPR008737">
    <property type="entry name" value="DUF1758"/>
</dbReference>
<evidence type="ECO:0000313" key="3">
    <source>
        <dbReference type="EnsemblMetazoa" id="XP_011410004.1"/>
    </source>
</evidence>
<dbReference type="InterPro" id="IPR005312">
    <property type="entry name" value="DUF1759"/>
</dbReference>
<name>A0AAN0IUX3_AMPQE</name>
<dbReference type="RefSeq" id="XP_011410004.1">
    <property type="nucleotide sequence ID" value="XM_011411702.2"/>
</dbReference>
<keyword evidence="4" id="KW-1185">Reference proteome</keyword>
<evidence type="ECO:0000256" key="1">
    <source>
        <dbReference type="SAM" id="MobiDB-lite"/>
    </source>
</evidence>
<dbReference type="GeneID" id="105311871"/>
<organism evidence="3 4">
    <name type="scientific">Amphimedon queenslandica</name>
    <name type="common">Sponge</name>
    <dbReference type="NCBI Taxonomy" id="400682"/>
    <lineage>
        <taxon>Eukaryota</taxon>
        <taxon>Metazoa</taxon>
        <taxon>Porifera</taxon>
        <taxon>Demospongiae</taxon>
        <taxon>Heteroscleromorpha</taxon>
        <taxon>Haplosclerida</taxon>
        <taxon>Niphatidae</taxon>
        <taxon>Amphimedon</taxon>
    </lineage>
</organism>
<dbReference type="KEGG" id="aqu:105311871"/>
<evidence type="ECO:0000313" key="4">
    <source>
        <dbReference type="Proteomes" id="UP000007879"/>
    </source>
</evidence>
<reference evidence="3" key="2">
    <citation type="submission" date="2024-06" db="UniProtKB">
        <authorList>
            <consortium name="EnsemblMetazoa"/>
        </authorList>
    </citation>
    <scope>IDENTIFICATION</scope>
</reference>
<evidence type="ECO:0000259" key="2">
    <source>
        <dbReference type="Pfam" id="PF05585"/>
    </source>
</evidence>
<feature type="compositionally biased region" description="Low complexity" evidence="1">
    <location>
        <begin position="98"/>
        <end position="114"/>
    </location>
</feature>
<dbReference type="Pfam" id="PF05585">
    <property type="entry name" value="DUF1758"/>
    <property type="match status" value="1"/>
</dbReference>
<feature type="region of interest" description="Disordered" evidence="1">
    <location>
        <begin position="98"/>
        <end position="118"/>
    </location>
</feature>
<dbReference type="PANTHER" id="PTHR47331:SF5">
    <property type="entry name" value="RIBONUCLEASE H"/>
    <property type="match status" value="1"/>
</dbReference>
<dbReference type="Proteomes" id="UP000007879">
    <property type="component" value="Unassembled WGS sequence"/>
</dbReference>
<accession>A0AAN0IUX3</accession>
<protein>
    <recommendedName>
        <fullName evidence="2">DUF1758 domain-containing protein</fullName>
    </recommendedName>
</protein>
<dbReference type="PANTHER" id="PTHR47331">
    <property type="entry name" value="PHD-TYPE DOMAIN-CONTAINING PROTEIN"/>
    <property type="match status" value="1"/>
</dbReference>